<dbReference type="SUPFAM" id="SSF55781">
    <property type="entry name" value="GAF domain-like"/>
    <property type="match status" value="1"/>
</dbReference>
<evidence type="ECO:0000313" key="3">
    <source>
        <dbReference type="EMBL" id="GGS10027.1"/>
    </source>
</evidence>
<feature type="region of interest" description="Disordered" evidence="1">
    <location>
        <begin position="372"/>
        <end position="394"/>
    </location>
</feature>
<dbReference type="SMART" id="SM00065">
    <property type="entry name" value="GAF"/>
    <property type="match status" value="1"/>
</dbReference>
<evidence type="ECO:0000313" key="4">
    <source>
        <dbReference type="Proteomes" id="UP000644548"/>
    </source>
</evidence>
<accession>A0ABQ2S954</accession>
<dbReference type="Gene3D" id="1.10.3210.10">
    <property type="entry name" value="Hypothetical protein af1432"/>
    <property type="match status" value="1"/>
</dbReference>
<dbReference type="NCBIfam" id="TIGR00277">
    <property type="entry name" value="HDIG"/>
    <property type="match status" value="1"/>
</dbReference>
<dbReference type="InterPro" id="IPR003607">
    <property type="entry name" value="HD/PDEase_dom"/>
</dbReference>
<reference evidence="4" key="1">
    <citation type="journal article" date="2019" name="Int. J. Syst. Evol. Microbiol.">
        <title>The Global Catalogue of Microorganisms (GCM) 10K type strain sequencing project: providing services to taxonomists for standard genome sequencing and annotation.</title>
        <authorList>
            <consortium name="The Broad Institute Genomics Platform"/>
            <consortium name="The Broad Institute Genome Sequencing Center for Infectious Disease"/>
            <person name="Wu L."/>
            <person name="Ma J."/>
        </authorList>
    </citation>
    <scope>NUCLEOTIDE SEQUENCE [LARGE SCALE GENOMIC DNA]</scope>
    <source>
        <strain evidence="4">JCM 31405</strain>
    </source>
</reference>
<dbReference type="SUPFAM" id="SSF109604">
    <property type="entry name" value="HD-domain/PDEase-like"/>
    <property type="match status" value="1"/>
</dbReference>
<gene>
    <name evidence="3" type="ORF">GCM10008960_40270</name>
</gene>
<dbReference type="Pfam" id="PF13487">
    <property type="entry name" value="HD_5"/>
    <property type="match status" value="1"/>
</dbReference>
<dbReference type="PROSITE" id="PS51832">
    <property type="entry name" value="HD_GYP"/>
    <property type="match status" value="1"/>
</dbReference>
<dbReference type="InterPro" id="IPR003018">
    <property type="entry name" value="GAF"/>
</dbReference>
<comment type="caution">
    <text evidence="3">The sequence shown here is derived from an EMBL/GenBank/DDBJ whole genome shotgun (WGS) entry which is preliminary data.</text>
</comment>
<organism evidence="3 4">
    <name type="scientific">Deinococcus sedimenti</name>
    <dbReference type="NCBI Taxonomy" id="1867090"/>
    <lineage>
        <taxon>Bacteria</taxon>
        <taxon>Thermotogati</taxon>
        <taxon>Deinococcota</taxon>
        <taxon>Deinococci</taxon>
        <taxon>Deinococcales</taxon>
        <taxon>Deinococcaceae</taxon>
        <taxon>Deinococcus</taxon>
    </lineage>
</organism>
<feature type="domain" description="HD-GYP" evidence="2">
    <location>
        <begin position="182"/>
        <end position="378"/>
    </location>
</feature>
<dbReference type="SMART" id="SM00471">
    <property type="entry name" value="HDc"/>
    <property type="match status" value="1"/>
</dbReference>
<evidence type="ECO:0000256" key="1">
    <source>
        <dbReference type="SAM" id="MobiDB-lite"/>
    </source>
</evidence>
<proteinExistence type="predicted"/>
<evidence type="ECO:0000259" key="2">
    <source>
        <dbReference type="PROSITE" id="PS51832"/>
    </source>
</evidence>
<dbReference type="PANTHER" id="PTHR45228:SF8">
    <property type="entry name" value="TWO-COMPONENT RESPONSE REGULATOR-RELATED"/>
    <property type="match status" value="1"/>
</dbReference>
<dbReference type="Gene3D" id="3.30.450.40">
    <property type="match status" value="1"/>
</dbReference>
<dbReference type="RefSeq" id="WP_229784157.1">
    <property type="nucleotide sequence ID" value="NZ_BMQN01000027.1"/>
</dbReference>
<keyword evidence="4" id="KW-1185">Reference proteome</keyword>
<dbReference type="InterPro" id="IPR037522">
    <property type="entry name" value="HD_GYP_dom"/>
</dbReference>
<dbReference type="InterPro" id="IPR029016">
    <property type="entry name" value="GAF-like_dom_sf"/>
</dbReference>
<dbReference type="EMBL" id="BMQN01000027">
    <property type="protein sequence ID" value="GGS10027.1"/>
    <property type="molecule type" value="Genomic_DNA"/>
</dbReference>
<dbReference type="CDD" id="cd00077">
    <property type="entry name" value="HDc"/>
    <property type="match status" value="1"/>
</dbReference>
<dbReference type="Pfam" id="PF13185">
    <property type="entry name" value="GAF_2"/>
    <property type="match status" value="1"/>
</dbReference>
<name>A0ABQ2S954_9DEIO</name>
<dbReference type="InterPro" id="IPR052020">
    <property type="entry name" value="Cyclic_di-GMP/3'3'-cGAMP_PDE"/>
</dbReference>
<dbReference type="InterPro" id="IPR006675">
    <property type="entry name" value="HDIG_dom"/>
</dbReference>
<dbReference type="PANTHER" id="PTHR45228">
    <property type="entry name" value="CYCLIC DI-GMP PHOSPHODIESTERASE TM_0186-RELATED"/>
    <property type="match status" value="1"/>
</dbReference>
<protein>
    <submittedName>
        <fullName evidence="3">Phosphohydrolase</fullName>
    </submittedName>
</protein>
<dbReference type="Proteomes" id="UP000644548">
    <property type="component" value="Unassembled WGS sequence"/>
</dbReference>
<sequence>MTHSGTARRTPMAAEGLADRIVHLTQVALCAPDLPSGIEPTLDVLIQDTAAVGSAYFHLEAQDLTFRVRAAAGALPDGPAMQAIVTHGLPAGLPLLQALRDSPVPLYFEDTGASPVSAGFPELGVASLAAAPVRAASGELLGAFLMHTFVPHEWHPDERRLFRSIGATLATLGGRLTAERQAHTAREAALRALGLALEARDQETQGHTDRVTALTVRLAERLGWTGEHLQALRWGAYLHDVGKIAIPDRILLKRGSLTLSERQAMQRHVPEGLRFAQALGFLPPVALHVIQDHHEQWSGRGYPHGRRGTDISEAGRIFALCDVYDALTSTRPYKAAWSAQEAVAELQAQAGRHFDPDLLPVFLDLLAEGTTAQPTETGASTGGPGHAPRRADRR</sequence>